<dbReference type="Proteomes" id="UP000002531">
    <property type="component" value="Chromosome"/>
</dbReference>
<proteinExistence type="predicted"/>
<gene>
    <name evidence="1" type="ordered locus">Nwi_1518</name>
</gene>
<organism evidence="1 2">
    <name type="scientific">Nitrobacter winogradskyi (strain ATCC 25391 / DSM 10237 / CIP 104748 / NCIMB 11846 / Nb-255)</name>
    <dbReference type="NCBI Taxonomy" id="323098"/>
    <lineage>
        <taxon>Bacteria</taxon>
        <taxon>Pseudomonadati</taxon>
        <taxon>Pseudomonadota</taxon>
        <taxon>Alphaproteobacteria</taxon>
        <taxon>Hyphomicrobiales</taxon>
        <taxon>Nitrobacteraceae</taxon>
        <taxon>Nitrobacter</taxon>
    </lineage>
</organism>
<protein>
    <submittedName>
        <fullName evidence="1">Uncharacterized protein</fullName>
    </submittedName>
</protein>
<accession>Q3SSG2</accession>
<dbReference type="AlphaFoldDB" id="Q3SSG2"/>
<name>Q3SSG2_NITWN</name>
<reference evidence="1 2" key="1">
    <citation type="journal article" date="2006" name="Appl. Environ. Microbiol.">
        <title>Genome sequence of the chemolithoautotrophic nitrite-oxidizing bacterium Nitrobacter winogradskyi Nb-255.</title>
        <authorList>
            <person name="Starkenburg S.R."/>
            <person name="Chain P.S."/>
            <person name="Sayavedra-Soto L.A."/>
            <person name="Hauser L."/>
            <person name="Land M.L."/>
            <person name="Larimer F.W."/>
            <person name="Malfatti S.A."/>
            <person name="Klotz M.G."/>
            <person name="Bottomley P.J."/>
            <person name="Arp D.J."/>
            <person name="Hickey W.J."/>
        </authorList>
    </citation>
    <scope>NUCLEOTIDE SEQUENCE [LARGE SCALE GENOMIC DNA]</scope>
    <source>
        <strain evidence="2">ATCC 25391 / DSM 10237 / CIP 104748 / NCIMB 11846 / Nb-255</strain>
    </source>
</reference>
<keyword evidence="2" id="KW-1185">Reference proteome</keyword>
<evidence type="ECO:0000313" key="1">
    <source>
        <dbReference type="EMBL" id="ABA04779.1"/>
    </source>
</evidence>
<dbReference type="HOGENOM" id="CLU_2035578_0_0_5"/>
<dbReference type="KEGG" id="nwi:Nwi_1518"/>
<dbReference type="EMBL" id="CP000115">
    <property type="protein sequence ID" value="ABA04779.1"/>
    <property type="molecule type" value="Genomic_DNA"/>
</dbReference>
<evidence type="ECO:0000313" key="2">
    <source>
        <dbReference type="Proteomes" id="UP000002531"/>
    </source>
</evidence>
<sequence length="121" mass="13665">MHANRRSAMSRMSVGRVMCEAQTVSQFSWLDPDNFSDFRNGSPSRFWHSVCQTREAYMSEVEFERLLSAVSDVLAPRIEEAVRNAQPQVDQMGPGKLPQAANDNEVAWPFLPFPEGWNGAC</sequence>